<reference evidence="1" key="1">
    <citation type="journal article" date="2021" name="mSystems">
        <title>Bacteria and Archaea Synergistically Convert Glycine Betaine to Biogenic Methane in the Formosa Cold Seep of the South China Sea.</title>
        <authorList>
            <person name="Li L."/>
            <person name="Zhang W."/>
            <person name="Zhang S."/>
            <person name="Song L."/>
            <person name="Sun Q."/>
            <person name="Zhang H."/>
            <person name="Xiang H."/>
            <person name="Dong X."/>
        </authorList>
    </citation>
    <scope>NUCLEOTIDE SEQUENCE</scope>
    <source>
        <strain evidence="1">LLY</strain>
    </source>
</reference>
<gene>
    <name evidence="1" type="ORF">KDK67_07530</name>
</gene>
<evidence type="ECO:0000313" key="2">
    <source>
        <dbReference type="Proteomes" id="UP001056766"/>
    </source>
</evidence>
<keyword evidence="2" id="KW-1185">Reference proteome</keyword>
<evidence type="ECO:0000313" key="1">
    <source>
        <dbReference type="EMBL" id="MCM1986843.1"/>
    </source>
</evidence>
<proteinExistence type="predicted"/>
<name>A0A9E4ZGN7_9EURY</name>
<protein>
    <submittedName>
        <fullName evidence="1">Uncharacterized protein</fullName>
    </submittedName>
</protein>
<dbReference type="AlphaFoldDB" id="A0A9E4ZGN7"/>
<accession>A0A9E4ZGN7</accession>
<dbReference type="Proteomes" id="UP001056766">
    <property type="component" value="Unassembled WGS sequence"/>
</dbReference>
<reference evidence="1" key="2">
    <citation type="submission" date="2021-04" db="EMBL/GenBank/DDBJ databases">
        <authorList>
            <person name="Dong X."/>
        </authorList>
    </citation>
    <scope>NUCLEOTIDE SEQUENCE</scope>
    <source>
        <strain evidence="1">LLY</strain>
    </source>
</reference>
<dbReference type="EMBL" id="JAGSOI010000025">
    <property type="protein sequence ID" value="MCM1986843.1"/>
    <property type="molecule type" value="Genomic_DNA"/>
</dbReference>
<organism evidence="1 2">
    <name type="scientific">Methanococcoides seepicolus</name>
    <dbReference type="NCBI Taxonomy" id="2828780"/>
    <lineage>
        <taxon>Archaea</taxon>
        <taxon>Methanobacteriati</taxon>
        <taxon>Methanobacteriota</taxon>
        <taxon>Stenosarchaea group</taxon>
        <taxon>Methanomicrobia</taxon>
        <taxon>Methanosarcinales</taxon>
        <taxon>Methanosarcinaceae</taxon>
        <taxon>Methanococcoides</taxon>
    </lineage>
</organism>
<comment type="caution">
    <text evidence="1">The sequence shown here is derived from an EMBL/GenBank/DDBJ whole genome shotgun (WGS) entry which is preliminary data.</text>
</comment>
<sequence>MLRRSQNKKIPHITPVVRRGKKIKKMLIGRKARNAQYTMENSEKKKIHLNIVVDVKYLKGKRGKNGCENLGFVVYGVKWSPRKDYKANSAK</sequence>